<comment type="caution">
    <text evidence="1">The sequence shown here is derived from an EMBL/GenBank/DDBJ whole genome shotgun (WGS) entry which is preliminary data.</text>
</comment>
<evidence type="ECO:0000313" key="1">
    <source>
        <dbReference type="EMBL" id="GHH86781.1"/>
    </source>
</evidence>
<dbReference type="Proteomes" id="UP000603227">
    <property type="component" value="Unassembled WGS sequence"/>
</dbReference>
<dbReference type="InterPro" id="IPR025444">
    <property type="entry name" value="Monooxy_af470"/>
</dbReference>
<accession>A0A919GLT3</accession>
<evidence type="ECO:0000313" key="2">
    <source>
        <dbReference type="Proteomes" id="UP000603227"/>
    </source>
</evidence>
<evidence type="ECO:0008006" key="3">
    <source>
        <dbReference type="Google" id="ProtNLM"/>
    </source>
</evidence>
<dbReference type="EMBL" id="BNAT01000007">
    <property type="protein sequence ID" value="GHH86781.1"/>
    <property type="molecule type" value="Genomic_DNA"/>
</dbReference>
<protein>
    <recommendedName>
        <fullName evidence="3">DUF4188 domain-containing protein</fullName>
    </recommendedName>
</protein>
<reference evidence="1" key="2">
    <citation type="submission" date="2020-09" db="EMBL/GenBank/DDBJ databases">
        <authorList>
            <person name="Sun Q."/>
            <person name="Zhou Y."/>
        </authorList>
    </citation>
    <scope>NUCLEOTIDE SEQUENCE</scope>
    <source>
        <strain evidence="1">CGMCC 4.7403</strain>
    </source>
</reference>
<keyword evidence="2" id="KW-1185">Reference proteome</keyword>
<gene>
    <name evidence="1" type="ORF">GCM10017771_25240</name>
</gene>
<sequence>MHHWGPVFAAMSRMQRELRKDPSRGLLNAVLLTASPWTYYVVQYWESKEKLYAYAHTPDAFHRVAWAALNRKERKGKGRRHVGLWHETYVVPEGAYESIYADMPAFGLAAATGTLPLEGRGRSAKERFAHRSGKEVSAWAPCGCRALVAAAAG</sequence>
<name>A0A919GLT3_9ACTN</name>
<proteinExistence type="predicted"/>
<reference evidence="1" key="1">
    <citation type="journal article" date="2014" name="Int. J. Syst. Evol. Microbiol.">
        <title>Complete genome sequence of Corynebacterium casei LMG S-19264T (=DSM 44701T), isolated from a smear-ripened cheese.</title>
        <authorList>
            <consortium name="US DOE Joint Genome Institute (JGI-PGF)"/>
            <person name="Walter F."/>
            <person name="Albersmeier A."/>
            <person name="Kalinowski J."/>
            <person name="Ruckert C."/>
        </authorList>
    </citation>
    <scope>NUCLEOTIDE SEQUENCE</scope>
    <source>
        <strain evidence="1">CGMCC 4.7403</strain>
    </source>
</reference>
<dbReference type="Pfam" id="PF13826">
    <property type="entry name" value="Monooxy_af470-like"/>
    <property type="match status" value="1"/>
</dbReference>
<organism evidence="1 2">
    <name type="scientific">Streptomyces capitiformicae</name>
    <dbReference type="NCBI Taxonomy" id="2014920"/>
    <lineage>
        <taxon>Bacteria</taxon>
        <taxon>Bacillati</taxon>
        <taxon>Actinomycetota</taxon>
        <taxon>Actinomycetes</taxon>
        <taxon>Kitasatosporales</taxon>
        <taxon>Streptomycetaceae</taxon>
        <taxon>Streptomyces</taxon>
    </lineage>
</organism>
<dbReference type="AlphaFoldDB" id="A0A919GLT3"/>